<dbReference type="Pfam" id="PF13489">
    <property type="entry name" value="Methyltransf_23"/>
    <property type="match status" value="1"/>
</dbReference>
<protein>
    <submittedName>
        <fullName evidence="1">2-polyprenyl-3-methyl-5-hydroxy-6-metoxy-1, 4-benzoquinol methylase</fullName>
    </submittedName>
</protein>
<dbReference type="RefSeq" id="WP_183893723.1">
    <property type="nucleotide sequence ID" value="NZ_JACIDV010000001.1"/>
</dbReference>
<keyword evidence="1" id="KW-0808">Transferase</keyword>
<dbReference type="GO" id="GO:0032259">
    <property type="term" value="P:methylation"/>
    <property type="evidence" value="ECO:0007669"/>
    <property type="project" value="UniProtKB-KW"/>
</dbReference>
<keyword evidence="1" id="KW-0489">Methyltransferase</keyword>
<gene>
    <name evidence="1" type="ORF">GGQ73_000530</name>
</gene>
<dbReference type="AlphaFoldDB" id="A0A7W6C2K2"/>
<proteinExistence type="predicted"/>
<dbReference type="Proteomes" id="UP000565286">
    <property type="component" value="Unassembled WGS sequence"/>
</dbReference>
<dbReference type="PANTHER" id="PTHR43861:SF6">
    <property type="entry name" value="METHYLTRANSFERASE TYPE 11"/>
    <property type="match status" value="1"/>
</dbReference>
<dbReference type="EMBL" id="JACIDV010000001">
    <property type="protein sequence ID" value="MBB3944607.1"/>
    <property type="molecule type" value="Genomic_DNA"/>
</dbReference>
<dbReference type="PANTHER" id="PTHR43861">
    <property type="entry name" value="TRANS-ACONITATE 2-METHYLTRANSFERASE-RELATED"/>
    <property type="match status" value="1"/>
</dbReference>
<keyword evidence="2" id="KW-1185">Reference proteome</keyword>
<reference evidence="1 2" key="1">
    <citation type="submission" date="2020-08" db="EMBL/GenBank/DDBJ databases">
        <title>Genomic Encyclopedia of Type Strains, Phase IV (KMG-IV): sequencing the most valuable type-strain genomes for metagenomic binning, comparative biology and taxonomic classification.</title>
        <authorList>
            <person name="Goeker M."/>
        </authorList>
    </citation>
    <scope>NUCLEOTIDE SEQUENCE [LARGE SCALE GENOMIC DNA]</scope>
    <source>
        <strain evidence="1 2">DSM 26438</strain>
    </source>
</reference>
<organism evidence="1 2">
    <name type="scientific">Rhizobium skierniewicense</name>
    <dbReference type="NCBI Taxonomy" id="984260"/>
    <lineage>
        <taxon>Bacteria</taxon>
        <taxon>Pseudomonadati</taxon>
        <taxon>Pseudomonadota</taxon>
        <taxon>Alphaproteobacteria</taxon>
        <taxon>Hyphomicrobiales</taxon>
        <taxon>Rhizobiaceae</taxon>
        <taxon>Rhizobium/Agrobacterium group</taxon>
        <taxon>Rhizobium</taxon>
    </lineage>
</organism>
<dbReference type="InterPro" id="IPR029063">
    <property type="entry name" value="SAM-dependent_MTases_sf"/>
</dbReference>
<evidence type="ECO:0000313" key="1">
    <source>
        <dbReference type="EMBL" id="MBB3944607.1"/>
    </source>
</evidence>
<dbReference type="Gene3D" id="3.40.50.150">
    <property type="entry name" value="Vaccinia Virus protein VP39"/>
    <property type="match status" value="1"/>
</dbReference>
<dbReference type="SUPFAM" id="SSF53335">
    <property type="entry name" value="S-adenosyl-L-methionine-dependent methyltransferases"/>
    <property type="match status" value="1"/>
</dbReference>
<comment type="caution">
    <text evidence="1">The sequence shown here is derived from an EMBL/GenBank/DDBJ whole genome shotgun (WGS) entry which is preliminary data.</text>
</comment>
<sequence length="288" mass="32891">MKVTDDEADFYGKKYWLEHQNKDLGFPNIFQRAKLDLTDRNLHWLRTLLKYKAPPSKVLELGCSHGSFVALLRQAGYEASGMEMSPWVVEYAQETFDIPVLVGPIENIELEAGTFDAVALMDVLEHLPFPKDTLTIALDMLKPDGLIMIQMPNFPGVTTFEELQTAHPSFLGMLLPDEHIYLYSQNAAQRLFQELGAEHLIFEKPFFTEHDMFFVVSRQPIEMISKEDAEKSIETPKGRFVQALLDQDKQIKSIEEHVKIIDEDRAARLDQIQALTKMIHDLQAAAGK</sequence>
<evidence type="ECO:0000313" key="2">
    <source>
        <dbReference type="Proteomes" id="UP000565286"/>
    </source>
</evidence>
<dbReference type="GO" id="GO:0008168">
    <property type="term" value="F:methyltransferase activity"/>
    <property type="evidence" value="ECO:0007669"/>
    <property type="project" value="UniProtKB-KW"/>
</dbReference>
<name>A0A7W6C2K2_9HYPH</name>
<accession>A0A7W6C2K2</accession>
<dbReference type="CDD" id="cd02440">
    <property type="entry name" value="AdoMet_MTases"/>
    <property type="match status" value="1"/>
</dbReference>